<feature type="compositionally biased region" description="Low complexity" evidence="7">
    <location>
        <begin position="147"/>
        <end position="159"/>
    </location>
</feature>
<dbReference type="SUPFAM" id="SSF53098">
    <property type="entry name" value="Ribonuclease H-like"/>
    <property type="match status" value="1"/>
</dbReference>
<dbReference type="InterPro" id="IPR000477">
    <property type="entry name" value="RT_dom"/>
</dbReference>
<organism evidence="10">
    <name type="scientific">Caenorhabditis brenneri</name>
    <name type="common">Nematode worm</name>
    <dbReference type="NCBI Taxonomy" id="135651"/>
    <lineage>
        <taxon>Eukaryota</taxon>
        <taxon>Metazoa</taxon>
        <taxon>Ecdysozoa</taxon>
        <taxon>Nematoda</taxon>
        <taxon>Chromadorea</taxon>
        <taxon>Rhabditida</taxon>
        <taxon>Rhabditina</taxon>
        <taxon>Rhabditomorpha</taxon>
        <taxon>Rhabditoidea</taxon>
        <taxon>Rhabditidae</taxon>
        <taxon>Peloderinae</taxon>
        <taxon>Caenorhabditis</taxon>
    </lineage>
</organism>
<feature type="compositionally biased region" description="Low complexity" evidence="7">
    <location>
        <begin position="2077"/>
        <end position="2097"/>
    </location>
</feature>
<dbReference type="Gene3D" id="2.40.70.10">
    <property type="entry name" value="Acid Proteases"/>
    <property type="match status" value="1"/>
</dbReference>
<dbReference type="Pfam" id="PF17921">
    <property type="entry name" value="Integrase_H2C2"/>
    <property type="match status" value="1"/>
</dbReference>
<dbReference type="InterPro" id="IPR008042">
    <property type="entry name" value="Retrotrans_Pao"/>
</dbReference>
<dbReference type="SUPFAM" id="SSF50630">
    <property type="entry name" value="Acid proteases"/>
    <property type="match status" value="1"/>
</dbReference>
<dbReference type="InParanoid" id="G0MR41"/>
<dbReference type="EMBL" id="GL379808">
    <property type="protein sequence ID" value="EGT41965.1"/>
    <property type="molecule type" value="Genomic_DNA"/>
</dbReference>
<dbReference type="InterPro" id="IPR040676">
    <property type="entry name" value="DUF5641"/>
</dbReference>
<keyword evidence="4" id="KW-0255">Endonuclease</keyword>
<feature type="compositionally biased region" description="Basic residues" evidence="7">
    <location>
        <begin position="2066"/>
        <end position="2075"/>
    </location>
</feature>
<feature type="region of interest" description="Disordered" evidence="7">
    <location>
        <begin position="113"/>
        <end position="191"/>
    </location>
</feature>
<dbReference type="PANTHER" id="PTHR47331:SF5">
    <property type="entry name" value="RIBONUCLEASE H"/>
    <property type="match status" value="1"/>
</dbReference>
<dbReference type="GO" id="GO:0008270">
    <property type="term" value="F:zinc ion binding"/>
    <property type="evidence" value="ECO:0007669"/>
    <property type="project" value="InterPro"/>
</dbReference>
<protein>
    <recommendedName>
        <fullName evidence="8">Integrase catalytic domain-containing protein</fullName>
    </recommendedName>
</protein>
<evidence type="ECO:0000256" key="5">
    <source>
        <dbReference type="ARBA" id="ARBA00022801"/>
    </source>
</evidence>
<dbReference type="Pfam" id="PF03564">
    <property type="entry name" value="DUF1759"/>
    <property type="match status" value="1"/>
</dbReference>
<keyword evidence="1" id="KW-0808">Transferase</keyword>
<feature type="region of interest" description="Disordered" evidence="7">
    <location>
        <begin position="247"/>
        <end position="273"/>
    </location>
</feature>
<name>G0MR41_CAEBE</name>
<dbReference type="InterPro" id="IPR001969">
    <property type="entry name" value="Aspartic_peptidase_AS"/>
</dbReference>
<feature type="compositionally biased region" description="Polar residues" evidence="7">
    <location>
        <begin position="2131"/>
        <end position="2140"/>
    </location>
</feature>
<dbReference type="GO" id="GO:0004190">
    <property type="term" value="F:aspartic-type endopeptidase activity"/>
    <property type="evidence" value="ECO:0007669"/>
    <property type="project" value="InterPro"/>
</dbReference>
<evidence type="ECO:0000256" key="7">
    <source>
        <dbReference type="SAM" id="MobiDB-lite"/>
    </source>
</evidence>
<dbReference type="InterPro" id="IPR021109">
    <property type="entry name" value="Peptidase_aspartic_dom_sf"/>
</dbReference>
<dbReference type="Pfam" id="PF00078">
    <property type="entry name" value="RVT_1"/>
    <property type="match status" value="1"/>
</dbReference>
<dbReference type="GO" id="GO:0006508">
    <property type="term" value="P:proteolysis"/>
    <property type="evidence" value="ECO:0007669"/>
    <property type="project" value="InterPro"/>
</dbReference>
<dbReference type="HOGENOM" id="CLU_000526_5_1_1"/>
<keyword evidence="3" id="KW-0540">Nuclease</keyword>
<dbReference type="GO" id="GO:0003964">
    <property type="term" value="F:RNA-directed DNA polymerase activity"/>
    <property type="evidence" value="ECO:0007669"/>
    <property type="project" value="UniProtKB-KW"/>
</dbReference>
<evidence type="ECO:0000256" key="2">
    <source>
        <dbReference type="ARBA" id="ARBA00022695"/>
    </source>
</evidence>
<keyword evidence="6" id="KW-0695">RNA-directed DNA polymerase</keyword>
<feature type="domain" description="Integrase catalytic" evidence="8">
    <location>
        <begin position="1703"/>
        <end position="1891"/>
    </location>
</feature>
<dbReference type="InterPro" id="IPR043502">
    <property type="entry name" value="DNA/RNA_pol_sf"/>
</dbReference>
<dbReference type="InterPro" id="IPR005312">
    <property type="entry name" value="DUF1759"/>
</dbReference>
<evidence type="ECO:0000256" key="4">
    <source>
        <dbReference type="ARBA" id="ARBA00022759"/>
    </source>
</evidence>
<keyword evidence="2" id="KW-0548">Nucleotidyltransferase</keyword>
<dbReference type="PROSITE" id="PS00141">
    <property type="entry name" value="ASP_PROTEASE"/>
    <property type="match status" value="1"/>
</dbReference>
<dbReference type="InterPro" id="IPR036397">
    <property type="entry name" value="RNaseH_sf"/>
</dbReference>
<keyword evidence="10" id="KW-1185">Reference proteome</keyword>
<dbReference type="Proteomes" id="UP000008068">
    <property type="component" value="Unassembled WGS sequence"/>
</dbReference>
<dbReference type="GO" id="GO:0015074">
    <property type="term" value="P:DNA integration"/>
    <property type="evidence" value="ECO:0007669"/>
    <property type="project" value="InterPro"/>
</dbReference>
<proteinExistence type="predicted"/>
<dbReference type="eggNOG" id="KOG0017">
    <property type="taxonomic scope" value="Eukaryota"/>
</dbReference>
<dbReference type="STRING" id="135651.G0MR41"/>
<sequence>MAKAMTPSGVTTYKRKVSNMVTKATNLITEANTLLELNPNNVALINLSNKKNELLTHKLKMVKAEEEIVGITIDDPQATQEERDTILKSVENHLRQADFPKFYAEIDEATTRLRERAETSEPTSPTWRGGAVGAGSGTLQENDEGNSTPTSERSRSPSPHNHHQRDRPPQQQPDFFGNQQGQDTNRPRGSMEERLGQMETSLELFGRTVMRIQVDNRDDRKLSQQRFQEILALLAPGRDDTCRIRSVPQADSASRSTGQGASPGSTNTFGGNHNQWNQILPQPMGFHNNTGNHNGFNNTGGFVYNNPVATLQSHGIPREDIDMTIRMEQTKATIVSSVFNALKGFSGEEYDYPAFISQFDHMVHNNVLIDPKSKQTILINLLPPALAREHQTSEVSEANYFMIRNNLERQFNRANTQFDSISDQIMALDFPEDPTKLRSALNMFSTMAHKLQTYGVNLSDPLLLKIAVNKLPMTVRKSAYKRFRKGGATLNDIINEVLNTISIQQGFKGKTPTSALGYDENYINSIAVNAVTQYQQRRSDSRSSAGKKSGGWTKFVPPSKETPCRYCEDKNHNAAECKIPIEKKRQAMQKKFLCYNCLSEKHSVDECRSRFNCLSCNKRHFTGHCPILSKKEKERVEPMKLQVYKITDAQAQLPYIQLHTPTGHKLLALVDTGAQSSIISTQAAEKLQIQSVGRRKLLYSGFAGQSPRKWCTFYRLELLDLSGNAWTTCVPSYDDIQVIFHAPDHTLEDQEFIKRNGFDCEGVTELHKYDGRKIDLILGNNILNKVKDIEKNMHFYLPSRRAIEKTILGFIHHPPVLDDSLVPIDRNKPLSISDDTGELWIHTVNIEDATTDPVDEDNPTRISTRRLDKQIERLWTLDVIGLEPPTVKDSKDALNAELISEFKKSSVMDKDNKIYVALPFNGRQRELKNNLPMAKTRLQSLLERQLQKAEDRSEYHDIIMKQVEEGIVEEIPLSSKASGPEYFIPHRVVVKEDSLTTKLRIVLDASSHMRKELSLNDCLHPGPSILQSILGIMIRSRLSKYLMMSDIKRAFHQVRIQEKFRDVTKFLWLDDPSKGYSEENLRAFRFTRLPFGVSSSPFLLAVTILRYLEINENKLNDRIKENLYVDNVILTSNDEEDLKEAYKQSKAIFNLMHMNLREYLSNSTTVMSAVAEQDRHPQQTCKLLGHEWDSISDTIVIKIARPPKGTPTKKQVVAFSARNYDPSGLISPIIVPVKQLISNIWSRDLGWKDKLPEDLLPTWNTICDNFKETTYTIPRQLTTNYEFSSAQLIVFSDASKNNYATAAYIRYGFKDGSFSSSLVFSKSRIRPSNGGSEYTIPRMELMALEIGSNAAVNLTKELHMDLKDVVLFSDSTCCLFWVLSKVNNNFGSTWVNNRVKKIHKNILELRQLKLEPTVRYVPSDQNPADIASRGCSIKELKNSKLWHYGPEFLQQPETSWPKKLDNTSADPYEFKKQAEEAGLVPELSTYALDVQSVVSKVSSSVPQHAIPYERTYSIHKLTIWMTKALQWICRLIQRRNKRHPDKPIQFKDNLLASFWSAFEAKDPLGEADLVRKLIIKCHYKDAEERFNEVLPKRLCPVLHEDGSWRHKTRFSDSTDSRLKEDMRFPIIIISDHPLAKLLVYESHEKLQHQGLQDVISDVHQRYWIEHLGRIVRTVRAHCFLCQRKHGKTFKYNFNRILPASRTTFVGPFQFVGLDYIGPLQYKRSDGQGKLWILLVSCIFTRAIHLEVVPDNTTVSFINGLRRFISRRGAPQFILSDNAPLFKLAYSILNEDLRTIVNKNEELTSYLASKQIKIKLITPLSPWQGGAYERLVGLVKNVIQKTLSKETRPFLEMETLVIEVEAIINSRPVTPNKRAEEDAPAIRPCDFLNPGVQLALPEKVDSVFGVIKPGETEKLTRSLLEGLGKAKEDLWDQFALSYFQTLRELKEDGANHSAKEPKPGMVVLVESAKTKSRLHWPLGRIVSVSRSLDGAPRSVLVKCGKHILEKPVNQLVPLEDPGDNEDETKISVPQLPPTTSYPRITLPQQDQDSLQKPPAQSTSQPDTPVQPKKKRGRPPKPKAASTAPQPTPSASCTSTTPKESQEASAHAGNRVKATTKPASAPRHRVFLPRSAKASTQATVSTDLADDEKGVNISTKCRPPPPGVSRP</sequence>
<dbReference type="Gene3D" id="3.10.10.10">
    <property type="entry name" value="HIV Type 1 Reverse Transcriptase, subunit A, domain 1"/>
    <property type="match status" value="1"/>
</dbReference>
<feature type="region of interest" description="Disordered" evidence="7">
    <location>
        <begin position="537"/>
        <end position="556"/>
    </location>
</feature>
<evidence type="ECO:0000256" key="1">
    <source>
        <dbReference type="ARBA" id="ARBA00022679"/>
    </source>
</evidence>
<reference evidence="10" key="1">
    <citation type="submission" date="2011-07" db="EMBL/GenBank/DDBJ databases">
        <authorList>
            <consortium name="Caenorhabditis brenneri Sequencing and Analysis Consortium"/>
            <person name="Wilson R.K."/>
        </authorList>
    </citation>
    <scope>NUCLEOTIDE SEQUENCE [LARGE SCALE GENOMIC DNA]</scope>
    <source>
        <strain evidence="10">PB2801</strain>
    </source>
</reference>
<dbReference type="InterPro" id="IPR041588">
    <property type="entry name" value="Integrase_H2C2"/>
</dbReference>
<dbReference type="GO" id="GO:0004519">
    <property type="term" value="F:endonuclease activity"/>
    <property type="evidence" value="ECO:0007669"/>
    <property type="project" value="UniProtKB-KW"/>
</dbReference>
<dbReference type="Gene3D" id="3.30.420.10">
    <property type="entry name" value="Ribonuclease H-like superfamily/Ribonuclease H"/>
    <property type="match status" value="2"/>
</dbReference>
<gene>
    <name evidence="9" type="ORF">CAEBREN_19763</name>
</gene>
<accession>G0MR41</accession>
<dbReference type="GO" id="GO:0003676">
    <property type="term" value="F:nucleic acid binding"/>
    <property type="evidence" value="ECO:0007669"/>
    <property type="project" value="InterPro"/>
</dbReference>
<feature type="compositionally biased region" description="Polar residues" evidence="7">
    <location>
        <begin position="2032"/>
        <end position="2062"/>
    </location>
</feature>
<evidence type="ECO:0000313" key="10">
    <source>
        <dbReference type="Proteomes" id="UP000008068"/>
    </source>
</evidence>
<feature type="region of interest" description="Disordered" evidence="7">
    <location>
        <begin position="2009"/>
        <end position="2165"/>
    </location>
</feature>
<feature type="compositionally biased region" description="Pro residues" evidence="7">
    <location>
        <begin position="2156"/>
        <end position="2165"/>
    </location>
</feature>
<dbReference type="GO" id="GO:0042575">
    <property type="term" value="C:DNA polymerase complex"/>
    <property type="evidence" value="ECO:0007669"/>
    <property type="project" value="UniProtKB-ARBA"/>
</dbReference>
<evidence type="ECO:0000256" key="6">
    <source>
        <dbReference type="ARBA" id="ARBA00022918"/>
    </source>
</evidence>
<dbReference type="InterPro" id="IPR001584">
    <property type="entry name" value="Integrase_cat-core"/>
</dbReference>
<dbReference type="PROSITE" id="PS50994">
    <property type="entry name" value="INTEGRASE"/>
    <property type="match status" value="1"/>
</dbReference>
<dbReference type="InterPro" id="IPR012337">
    <property type="entry name" value="RNaseH-like_sf"/>
</dbReference>
<dbReference type="InterPro" id="IPR001878">
    <property type="entry name" value="Znf_CCHC"/>
</dbReference>
<dbReference type="PANTHER" id="PTHR47331">
    <property type="entry name" value="PHD-TYPE DOMAIN-CONTAINING PROTEIN"/>
    <property type="match status" value="1"/>
</dbReference>
<keyword evidence="5" id="KW-0378">Hydrolase</keyword>
<dbReference type="SUPFAM" id="SSF56672">
    <property type="entry name" value="DNA/RNA polymerases"/>
    <property type="match status" value="1"/>
</dbReference>
<feature type="compositionally biased region" description="Polar residues" evidence="7">
    <location>
        <begin position="249"/>
        <end position="273"/>
    </location>
</feature>
<evidence type="ECO:0000259" key="8">
    <source>
        <dbReference type="PROSITE" id="PS50994"/>
    </source>
</evidence>
<dbReference type="Gene3D" id="3.30.70.270">
    <property type="match status" value="1"/>
</dbReference>
<dbReference type="OrthoDB" id="8061640at2759"/>
<evidence type="ECO:0000256" key="3">
    <source>
        <dbReference type="ARBA" id="ARBA00022722"/>
    </source>
</evidence>
<dbReference type="InterPro" id="IPR043128">
    <property type="entry name" value="Rev_trsase/Diguanyl_cyclase"/>
</dbReference>
<dbReference type="Pfam" id="PF18701">
    <property type="entry name" value="DUF5641"/>
    <property type="match status" value="1"/>
</dbReference>
<dbReference type="SMART" id="SM00343">
    <property type="entry name" value="ZnF_C2HC"/>
    <property type="match status" value="2"/>
</dbReference>
<evidence type="ECO:0000313" key="9">
    <source>
        <dbReference type="EMBL" id="EGT41965.1"/>
    </source>
</evidence>
<dbReference type="Pfam" id="PF05380">
    <property type="entry name" value="Peptidase_A17"/>
    <property type="match status" value="1"/>
</dbReference>